<dbReference type="PANTHER" id="PTHR39639:SF1">
    <property type="entry name" value="DUF262 DOMAIN-CONTAINING PROTEIN"/>
    <property type="match status" value="1"/>
</dbReference>
<dbReference type="InterPro" id="IPR004919">
    <property type="entry name" value="GmrSD_N"/>
</dbReference>
<evidence type="ECO:0000313" key="3">
    <source>
        <dbReference type="Proteomes" id="UP000809587"/>
    </source>
</evidence>
<dbReference type="Proteomes" id="UP000809587">
    <property type="component" value="Unassembled WGS sequence"/>
</dbReference>
<evidence type="ECO:0000313" key="2">
    <source>
        <dbReference type="EMBL" id="MBM7086828.1"/>
    </source>
</evidence>
<protein>
    <submittedName>
        <fullName evidence="2">DUF262 domain-containing protein</fullName>
    </submittedName>
</protein>
<dbReference type="EMBL" id="JAFEUO010000014">
    <property type="protein sequence ID" value="MBM7086828.1"/>
    <property type="molecule type" value="Genomic_DNA"/>
</dbReference>
<dbReference type="RefSeq" id="WP_204962011.1">
    <property type="nucleotide sequence ID" value="NZ_JAFEUO010000014.1"/>
</dbReference>
<comment type="caution">
    <text evidence="2">The sequence shown here is derived from an EMBL/GenBank/DDBJ whole genome shotgun (WGS) entry which is preliminary data.</text>
</comment>
<accession>A0ABS2JK19</accession>
<dbReference type="PANTHER" id="PTHR39639">
    <property type="entry name" value="CHROMOSOME 16, WHOLE GENOME SHOTGUN SEQUENCE"/>
    <property type="match status" value="1"/>
</dbReference>
<reference evidence="2 3" key="1">
    <citation type="submission" date="2021-02" db="EMBL/GenBank/DDBJ databases">
        <authorList>
            <person name="Lee D.-H."/>
        </authorList>
    </citation>
    <scope>NUCLEOTIDE SEQUENCE [LARGE SCALE GENOMIC DNA]</scope>
    <source>
        <strain evidence="2 3">MMS20-R2-29</strain>
    </source>
</reference>
<organism evidence="2 3">
    <name type="scientific">Micromonospora humidisoli</name>
    <dbReference type="NCBI Taxonomy" id="2807622"/>
    <lineage>
        <taxon>Bacteria</taxon>
        <taxon>Bacillati</taxon>
        <taxon>Actinomycetota</taxon>
        <taxon>Actinomycetes</taxon>
        <taxon>Micromonosporales</taxon>
        <taxon>Micromonosporaceae</taxon>
        <taxon>Micromonospora</taxon>
    </lineage>
</organism>
<evidence type="ECO:0000259" key="1">
    <source>
        <dbReference type="Pfam" id="PF03235"/>
    </source>
</evidence>
<dbReference type="Pfam" id="PF03235">
    <property type="entry name" value="GmrSD_N"/>
    <property type="match status" value="1"/>
</dbReference>
<sequence length="402" mass="45239">MSEFTVETQVPVDDRSGEGEEDVVDRLGAQRANVTAADWTIETIVTQLIKGRIDLDPAFQRRAAWTPALKSKFIESCILAYPIPQIVLAEKLDRPGHFFVIDGKQRLLALRQFYAGLPSHSSDDFKPYRLSTVTAIQTIKNFGIERLQRERPELFDAFETHTIRTVVIRNWGSQDFLYALFLRLNTGSVPLSPQELRQALVPGPFVRFADEASGESRGLRALLGNSGPDRRMIDAELLIRLIGLFAGPIPYGGNLKDFLDKTCAQLNTGWDSYELPTIEVVAEMELAIEALVSIFGDNHACRKWTKNRFERAFNRALFDVQVGSLLSAEAREAALRVPERLVEGHKRLCNDDSRFVRSITSTTKTPEAFFSRFDAWSRMFADETGVTPPWPSAISIENNADE</sequence>
<feature type="domain" description="GmrSD restriction endonucleases N-terminal" evidence="1">
    <location>
        <begin position="47"/>
        <end position="200"/>
    </location>
</feature>
<gene>
    <name evidence="2" type="ORF">JQN84_30320</name>
</gene>
<keyword evidence="3" id="KW-1185">Reference proteome</keyword>
<proteinExistence type="predicted"/>
<name>A0ABS2JK19_9ACTN</name>